<accession>A0A507DN73</accession>
<dbReference type="VEuPathDB" id="FungiDB:SeMB42_g00944"/>
<name>A0A507DN73_9FUNG</name>
<dbReference type="AlphaFoldDB" id="A0A507DN73"/>
<evidence type="ECO:0000313" key="2">
    <source>
        <dbReference type="Proteomes" id="UP000317494"/>
    </source>
</evidence>
<reference evidence="1 2" key="1">
    <citation type="journal article" date="2019" name="Sci. Rep.">
        <title>Comparative genomics of chytrid fungi reveal insights into the obligate biotrophic and pathogenic lifestyle of Synchytrium endobioticum.</title>
        <authorList>
            <person name="van de Vossenberg B.T.L.H."/>
            <person name="Warris S."/>
            <person name="Nguyen H.D.T."/>
            <person name="van Gent-Pelzer M.P.E."/>
            <person name="Joly D.L."/>
            <person name="van de Geest H.C."/>
            <person name="Bonants P.J.M."/>
            <person name="Smith D.S."/>
            <person name="Levesque C.A."/>
            <person name="van der Lee T.A.J."/>
        </authorList>
    </citation>
    <scope>NUCLEOTIDE SEQUENCE [LARGE SCALE GENOMIC DNA]</scope>
    <source>
        <strain evidence="1 2">MB42</strain>
    </source>
</reference>
<evidence type="ECO:0000313" key="1">
    <source>
        <dbReference type="EMBL" id="TPX53169.1"/>
    </source>
</evidence>
<keyword evidence="2" id="KW-1185">Reference proteome</keyword>
<sequence length="67" mass="7793">MYRNRYSVSKGPNLEILANDALQEASGVMKSDNIESHHDDIVEEEENEDIVGQEEEVEDFYERMDET</sequence>
<comment type="caution">
    <text evidence="1">The sequence shown here is derived from an EMBL/GenBank/DDBJ whole genome shotgun (WGS) entry which is preliminary data.</text>
</comment>
<proteinExistence type="predicted"/>
<dbReference type="Proteomes" id="UP000317494">
    <property type="component" value="Unassembled WGS sequence"/>
</dbReference>
<dbReference type="EMBL" id="QEAN01000021">
    <property type="protein sequence ID" value="TPX53169.1"/>
    <property type="molecule type" value="Genomic_DNA"/>
</dbReference>
<organism evidence="1 2">
    <name type="scientific">Synchytrium endobioticum</name>
    <dbReference type="NCBI Taxonomy" id="286115"/>
    <lineage>
        <taxon>Eukaryota</taxon>
        <taxon>Fungi</taxon>
        <taxon>Fungi incertae sedis</taxon>
        <taxon>Chytridiomycota</taxon>
        <taxon>Chytridiomycota incertae sedis</taxon>
        <taxon>Chytridiomycetes</taxon>
        <taxon>Synchytriales</taxon>
        <taxon>Synchytriaceae</taxon>
        <taxon>Synchytrium</taxon>
    </lineage>
</organism>
<gene>
    <name evidence="1" type="ORF">SeMB42_g00944</name>
</gene>
<protein>
    <submittedName>
        <fullName evidence="1">Uncharacterized protein</fullName>
    </submittedName>
</protein>